<keyword evidence="12" id="KW-1185">Reference proteome</keyword>
<keyword evidence="4 9" id="KW-0349">Heme</keyword>
<evidence type="ECO:0000256" key="9">
    <source>
        <dbReference type="PIRSR" id="PIRSR602401-1"/>
    </source>
</evidence>
<dbReference type="PANTHER" id="PTHR46300">
    <property type="entry name" value="P450, PUTATIVE (EUROFUNG)-RELATED-RELATED"/>
    <property type="match status" value="1"/>
</dbReference>
<dbReference type="InterPro" id="IPR050364">
    <property type="entry name" value="Cytochrome_P450_fung"/>
</dbReference>
<dbReference type="Gene3D" id="1.10.630.10">
    <property type="entry name" value="Cytochrome P450"/>
    <property type="match status" value="1"/>
</dbReference>
<feature type="binding site" description="axial binding residue" evidence="9">
    <location>
        <position position="439"/>
    </location>
    <ligand>
        <name>heme</name>
        <dbReference type="ChEBI" id="CHEBI:30413"/>
    </ligand>
    <ligandPart>
        <name>Fe</name>
        <dbReference type="ChEBI" id="CHEBI:18248"/>
    </ligandPart>
</feature>
<evidence type="ECO:0000313" key="11">
    <source>
        <dbReference type="EMBL" id="KAE9390056.1"/>
    </source>
</evidence>
<dbReference type="GO" id="GO:0004497">
    <property type="term" value="F:monooxygenase activity"/>
    <property type="evidence" value="ECO:0007669"/>
    <property type="project" value="UniProtKB-KW"/>
</dbReference>
<dbReference type="SUPFAM" id="SSF48264">
    <property type="entry name" value="Cytochrome P450"/>
    <property type="match status" value="1"/>
</dbReference>
<dbReference type="Proteomes" id="UP000799118">
    <property type="component" value="Unassembled WGS sequence"/>
</dbReference>
<dbReference type="Pfam" id="PF00067">
    <property type="entry name" value="p450"/>
    <property type="match status" value="1"/>
</dbReference>
<dbReference type="GO" id="GO:0005506">
    <property type="term" value="F:iron ion binding"/>
    <property type="evidence" value="ECO:0007669"/>
    <property type="project" value="InterPro"/>
</dbReference>
<dbReference type="GO" id="GO:0020037">
    <property type="term" value="F:heme binding"/>
    <property type="evidence" value="ECO:0007669"/>
    <property type="project" value="InterPro"/>
</dbReference>
<proteinExistence type="inferred from homology"/>
<dbReference type="AlphaFoldDB" id="A0A6A4GX81"/>
<gene>
    <name evidence="11" type="ORF">BT96DRAFT_889601</name>
</gene>
<dbReference type="PRINTS" id="PR00463">
    <property type="entry name" value="EP450I"/>
</dbReference>
<comment type="cofactor">
    <cofactor evidence="1 9">
        <name>heme</name>
        <dbReference type="ChEBI" id="CHEBI:30413"/>
    </cofactor>
</comment>
<evidence type="ECO:0000256" key="4">
    <source>
        <dbReference type="ARBA" id="ARBA00022617"/>
    </source>
</evidence>
<dbReference type="InterPro" id="IPR017972">
    <property type="entry name" value="Cyt_P450_CS"/>
</dbReference>
<dbReference type="PANTHER" id="PTHR46300:SF7">
    <property type="entry name" value="P450, PUTATIVE (EUROFUNG)-RELATED"/>
    <property type="match status" value="1"/>
</dbReference>
<dbReference type="InterPro" id="IPR036396">
    <property type="entry name" value="Cyt_P450_sf"/>
</dbReference>
<dbReference type="InterPro" id="IPR002401">
    <property type="entry name" value="Cyt_P450_E_grp-I"/>
</dbReference>
<dbReference type="EMBL" id="ML769671">
    <property type="protein sequence ID" value="KAE9390056.1"/>
    <property type="molecule type" value="Genomic_DNA"/>
</dbReference>
<evidence type="ECO:0000256" key="7">
    <source>
        <dbReference type="ARBA" id="ARBA00023004"/>
    </source>
</evidence>
<evidence type="ECO:0000256" key="6">
    <source>
        <dbReference type="ARBA" id="ARBA00023002"/>
    </source>
</evidence>
<name>A0A6A4GX81_9AGAR</name>
<dbReference type="PRINTS" id="PR00385">
    <property type="entry name" value="P450"/>
</dbReference>
<evidence type="ECO:0000256" key="10">
    <source>
        <dbReference type="RuleBase" id="RU000461"/>
    </source>
</evidence>
<dbReference type="CDD" id="cd11065">
    <property type="entry name" value="CYP64-like"/>
    <property type="match status" value="1"/>
</dbReference>
<evidence type="ECO:0000256" key="2">
    <source>
        <dbReference type="ARBA" id="ARBA00005179"/>
    </source>
</evidence>
<keyword evidence="8 10" id="KW-0503">Monooxygenase</keyword>
<sequence length="512" mass="57367">MADPLIVLALISLVGLFMYMKRPKHYAPLPPGPKKLPLIGNLLDMPTSFEWETYDGWCRELGSDIIHLEVAGTSIVVLNSSEVAEELLDQHSAIHSDRPRLVMVNELMGWNYSFGLMAYGEEWRAQRRLFQQEFHPQAAERFQPLQVQVTHQFLNRLLEEPKNYAHHIRHLAASTILGIAYGIDVQEENDPYVDAAERALVSLGLGIAPGAFLVESIPALKYLPAWLPGAGFKRKAKEWARYSTLMRELPFIAAKEQISQGVARPSFTSYSLEKLTEAVNVAEQERLIQSTAATMYTGATDSTVSVLLTFILAMLANPEAQKRAQKEIDSVVQPGEFPRFSDQNRLPFVTAIVKETTRWKNVTPLGIPHASNSEDVYRGYRIPAGSIMVPNIWAMLHNENDYPEPHSFKPERFIGEDGNIDPAVKDPHTALFGFGRRICPGRFMAYSSIWIAVASMLAVFDITKPVDENGNVIEPTYEYIPSMACVPAPFECVLKPRSAQAEEMIRSAASEH</sequence>
<evidence type="ECO:0000256" key="8">
    <source>
        <dbReference type="ARBA" id="ARBA00023033"/>
    </source>
</evidence>
<evidence type="ECO:0000313" key="12">
    <source>
        <dbReference type="Proteomes" id="UP000799118"/>
    </source>
</evidence>
<keyword evidence="6 10" id="KW-0560">Oxidoreductase</keyword>
<reference evidence="11" key="1">
    <citation type="journal article" date="2019" name="Environ. Microbiol.">
        <title>Fungal ecological strategies reflected in gene transcription - a case study of two litter decomposers.</title>
        <authorList>
            <person name="Barbi F."/>
            <person name="Kohler A."/>
            <person name="Barry K."/>
            <person name="Baskaran P."/>
            <person name="Daum C."/>
            <person name="Fauchery L."/>
            <person name="Ihrmark K."/>
            <person name="Kuo A."/>
            <person name="LaButti K."/>
            <person name="Lipzen A."/>
            <person name="Morin E."/>
            <person name="Grigoriev I.V."/>
            <person name="Henrissat B."/>
            <person name="Lindahl B."/>
            <person name="Martin F."/>
        </authorList>
    </citation>
    <scope>NUCLEOTIDE SEQUENCE</scope>
    <source>
        <strain evidence="11">JB14</strain>
    </source>
</reference>
<keyword evidence="7 9" id="KW-0408">Iron</keyword>
<comment type="similarity">
    <text evidence="3 10">Belongs to the cytochrome P450 family.</text>
</comment>
<keyword evidence="5 9" id="KW-0479">Metal-binding</keyword>
<dbReference type="InterPro" id="IPR001128">
    <property type="entry name" value="Cyt_P450"/>
</dbReference>
<dbReference type="OrthoDB" id="2789670at2759"/>
<organism evidence="11 12">
    <name type="scientific">Gymnopus androsaceus JB14</name>
    <dbReference type="NCBI Taxonomy" id="1447944"/>
    <lineage>
        <taxon>Eukaryota</taxon>
        <taxon>Fungi</taxon>
        <taxon>Dikarya</taxon>
        <taxon>Basidiomycota</taxon>
        <taxon>Agaricomycotina</taxon>
        <taxon>Agaricomycetes</taxon>
        <taxon>Agaricomycetidae</taxon>
        <taxon>Agaricales</taxon>
        <taxon>Marasmiineae</taxon>
        <taxon>Omphalotaceae</taxon>
        <taxon>Gymnopus</taxon>
    </lineage>
</organism>
<dbReference type="PROSITE" id="PS00086">
    <property type="entry name" value="CYTOCHROME_P450"/>
    <property type="match status" value="1"/>
</dbReference>
<accession>A0A6A4GX81</accession>
<evidence type="ECO:0000256" key="3">
    <source>
        <dbReference type="ARBA" id="ARBA00010617"/>
    </source>
</evidence>
<evidence type="ECO:0000256" key="5">
    <source>
        <dbReference type="ARBA" id="ARBA00022723"/>
    </source>
</evidence>
<comment type="pathway">
    <text evidence="2">Secondary metabolite biosynthesis.</text>
</comment>
<dbReference type="GO" id="GO:0016705">
    <property type="term" value="F:oxidoreductase activity, acting on paired donors, with incorporation or reduction of molecular oxygen"/>
    <property type="evidence" value="ECO:0007669"/>
    <property type="project" value="InterPro"/>
</dbReference>
<evidence type="ECO:0000256" key="1">
    <source>
        <dbReference type="ARBA" id="ARBA00001971"/>
    </source>
</evidence>
<protein>
    <submittedName>
        <fullName evidence="11">Cytochrome P450</fullName>
    </submittedName>
</protein>